<dbReference type="Proteomes" id="UP000317429">
    <property type="component" value="Chromosome"/>
</dbReference>
<feature type="chain" id="PRO_5021720063" evidence="3">
    <location>
        <begin position="32"/>
        <end position="517"/>
    </location>
</feature>
<keyword evidence="6" id="KW-1185">Reference proteome</keyword>
<dbReference type="PANTHER" id="PTHR42693">
    <property type="entry name" value="ARYLSULFATASE FAMILY MEMBER"/>
    <property type="match status" value="1"/>
</dbReference>
<proteinExistence type="inferred from homology"/>
<dbReference type="PANTHER" id="PTHR42693:SF53">
    <property type="entry name" value="ENDO-4-O-SULFATASE"/>
    <property type="match status" value="1"/>
</dbReference>
<evidence type="ECO:0000259" key="4">
    <source>
        <dbReference type="Pfam" id="PF00884"/>
    </source>
</evidence>
<keyword evidence="3" id="KW-0732">Signal</keyword>
<dbReference type="InterPro" id="IPR017850">
    <property type="entry name" value="Alkaline_phosphatase_core_sf"/>
</dbReference>
<evidence type="ECO:0000256" key="1">
    <source>
        <dbReference type="ARBA" id="ARBA00008779"/>
    </source>
</evidence>
<evidence type="ECO:0000256" key="2">
    <source>
        <dbReference type="ARBA" id="ARBA00022801"/>
    </source>
</evidence>
<dbReference type="OrthoDB" id="9762324at2"/>
<dbReference type="Gene3D" id="3.40.720.10">
    <property type="entry name" value="Alkaline Phosphatase, subunit A"/>
    <property type="match status" value="1"/>
</dbReference>
<protein>
    <submittedName>
        <fullName evidence="5">Arylsulfatase</fullName>
        <ecNumber evidence="5">3.1.6.1</ecNumber>
    </submittedName>
</protein>
<dbReference type="EC" id="3.1.6.1" evidence="5"/>
<dbReference type="AlphaFoldDB" id="A0A518DHH1"/>
<accession>A0A518DHH1</accession>
<organism evidence="5 6">
    <name type="scientific">Pirellulimonas nuda</name>
    <dbReference type="NCBI Taxonomy" id="2528009"/>
    <lineage>
        <taxon>Bacteria</taxon>
        <taxon>Pseudomonadati</taxon>
        <taxon>Planctomycetota</taxon>
        <taxon>Planctomycetia</taxon>
        <taxon>Pirellulales</taxon>
        <taxon>Lacipirellulaceae</taxon>
        <taxon>Pirellulimonas</taxon>
    </lineage>
</organism>
<dbReference type="Pfam" id="PF00884">
    <property type="entry name" value="Sulfatase"/>
    <property type="match status" value="1"/>
</dbReference>
<dbReference type="InterPro" id="IPR000917">
    <property type="entry name" value="Sulfatase_N"/>
</dbReference>
<sequence precursor="true">MQSSRVRTTAARHVVAAVCLGALATTSATDAAQPHPNFLFILTEDQGAQLGFVGTPGVETPHMDSIANQGVYFAEAFVNYPVCSASKANIYTGLHSHANGIATNTVNYFKPDSELSEDQRTNGFYQRLRVPDDTPTLVELLKKQGYFTGVSDKLHVAPNSKFPYDRWDRVATGDKVEQFAGEATAEGRPWFYFCNIEQPHRPFRNGDEVKLTVERTKVEVPAFLPDTPEVRQDWAEYLDAVERADEHVGDVLAGLERSGQAGQTIVIFMGDHGPAFHRGKMSPYDFGLRVPLAVRGPGVQQGVVSDELVSEIDLMPTILQYAGIEVPNGLHGQSLLPLLDGVSTSLPGRETVVGEVTHGLHAGAVVMEERAIYDGRYRLIYRSDIDGRRDFNADLQYWVTPGDGNAPWHNRSFDSVVANREEHPEAYRLLDETCSELGEFQPAELELYDVQADPYEVNNLADDPDSAGVRTRLLRALIKHAADTSDAAITPAKLTSLIKAGERPVAAANAGRKADSR</sequence>
<dbReference type="KEGG" id="pnd:Pla175_43350"/>
<feature type="signal peptide" evidence="3">
    <location>
        <begin position="1"/>
        <end position="31"/>
    </location>
</feature>
<evidence type="ECO:0000313" key="6">
    <source>
        <dbReference type="Proteomes" id="UP000317429"/>
    </source>
</evidence>
<reference evidence="5 6" key="1">
    <citation type="submission" date="2019-02" db="EMBL/GenBank/DDBJ databases">
        <title>Deep-cultivation of Planctomycetes and their phenomic and genomic characterization uncovers novel biology.</title>
        <authorList>
            <person name="Wiegand S."/>
            <person name="Jogler M."/>
            <person name="Boedeker C."/>
            <person name="Pinto D."/>
            <person name="Vollmers J."/>
            <person name="Rivas-Marin E."/>
            <person name="Kohn T."/>
            <person name="Peeters S.H."/>
            <person name="Heuer A."/>
            <person name="Rast P."/>
            <person name="Oberbeckmann S."/>
            <person name="Bunk B."/>
            <person name="Jeske O."/>
            <person name="Meyerdierks A."/>
            <person name="Storesund J.E."/>
            <person name="Kallscheuer N."/>
            <person name="Luecker S."/>
            <person name="Lage O.M."/>
            <person name="Pohl T."/>
            <person name="Merkel B.J."/>
            <person name="Hornburger P."/>
            <person name="Mueller R.-W."/>
            <person name="Bruemmer F."/>
            <person name="Labrenz M."/>
            <person name="Spormann A.M."/>
            <person name="Op den Camp H."/>
            <person name="Overmann J."/>
            <person name="Amann R."/>
            <person name="Jetten M.S.M."/>
            <person name="Mascher T."/>
            <person name="Medema M.H."/>
            <person name="Devos D.P."/>
            <person name="Kaster A.-K."/>
            <person name="Ovreas L."/>
            <person name="Rohde M."/>
            <person name="Galperin M.Y."/>
            <person name="Jogler C."/>
        </authorList>
    </citation>
    <scope>NUCLEOTIDE SEQUENCE [LARGE SCALE GENOMIC DNA]</scope>
    <source>
        <strain evidence="5 6">Pla175</strain>
    </source>
</reference>
<keyword evidence="2 5" id="KW-0378">Hydrolase</keyword>
<dbReference type="GO" id="GO:0004065">
    <property type="term" value="F:arylsulfatase activity"/>
    <property type="evidence" value="ECO:0007669"/>
    <property type="project" value="UniProtKB-EC"/>
</dbReference>
<name>A0A518DHH1_9BACT</name>
<dbReference type="CDD" id="cd16027">
    <property type="entry name" value="SGSH"/>
    <property type="match status" value="1"/>
</dbReference>
<evidence type="ECO:0000313" key="5">
    <source>
        <dbReference type="EMBL" id="QDU90921.1"/>
    </source>
</evidence>
<feature type="domain" description="Sulfatase N-terminal" evidence="4">
    <location>
        <begin position="36"/>
        <end position="324"/>
    </location>
</feature>
<comment type="similarity">
    <text evidence="1">Belongs to the sulfatase family.</text>
</comment>
<gene>
    <name evidence="5" type="ORF">Pla175_43350</name>
</gene>
<evidence type="ECO:0000256" key="3">
    <source>
        <dbReference type="SAM" id="SignalP"/>
    </source>
</evidence>
<dbReference type="SUPFAM" id="SSF53649">
    <property type="entry name" value="Alkaline phosphatase-like"/>
    <property type="match status" value="1"/>
</dbReference>
<dbReference type="EMBL" id="CP036291">
    <property type="protein sequence ID" value="QDU90921.1"/>
    <property type="molecule type" value="Genomic_DNA"/>
</dbReference>
<dbReference type="RefSeq" id="WP_145290380.1">
    <property type="nucleotide sequence ID" value="NZ_CP036291.1"/>
</dbReference>
<dbReference type="InterPro" id="IPR050738">
    <property type="entry name" value="Sulfatase"/>
</dbReference>